<accession>A0ABM0MJ64</accession>
<evidence type="ECO:0000256" key="1">
    <source>
        <dbReference type="ARBA" id="ARBA00004141"/>
    </source>
</evidence>
<dbReference type="Pfam" id="PF00858">
    <property type="entry name" value="ASC"/>
    <property type="match status" value="1"/>
</dbReference>
<evidence type="ECO:0000256" key="8">
    <source>
        <dbReference type="ARBA" id="ARBA00023136"/>
    </source>
</evidence>
<keyword evidence="4 11" id="KW-0812">Transmembrane</keyword>
<keyword evidence="7 11" id="KW-0406">Ion transport</keyword>
<comment type="subcellular location">
    <subcellularLocation>
        <location evidence="1">Membrane</location>
        <topology evidence="1">Multi-pass membrane protein</topology>
    </subcellularLocation>
</comment>
<evidence type="ECO:0000256" key="12">
    <source>
        <dbReference type="SAM" id="MobiDB-lite"/>
    </source>
</evidence>
<evidence type="ECO:0000256" key="3">
    <source>
        <dbReference type="ARBA" id="ARBA00022461"/>
    </source>
</evidence>
<evidence type="ECO:0000256" key="10">
    <source>
        <dbReference type="ARBA" id="ARBA00023303"/>
    </source>
</evidence>
<dbReference type="GeneID" id="100368436"/>
<protein>
    <submittedName>
        <fullName evidence="15">Degenerin-like protein unc-105-like</fullName>
    </submittedName>
</protein>
<evidence type="ECO:0000256" key="2">
    <source>
        <dbReference type="ARBA" id="ARBA00022448"/>
    </source>
</evidence>
<feature type="compositionally biased region" description="Basic and acidic residues" evidence="12">
    <location>
        <begin position="33"/>
        <end position="51"/>
    </location>
</feature>
<comment type="similarity">
    <text evidence="11">Belongs to the amiloride-sensitive sodium channel (TC 1.A.6) family.</text>
</comment>
<evidence type="ECO:0000256" key="7">
    <source>
        <dbReference type="ARBA" id="ARBA00023065"/>
    </source>
</evidence>
<keyword evidence="14" id="KW-1185">Reference proteome</keyword>
<keyword evidence="6" id="KW-0915">Sodium</keyword>
<dbReference type="InterPro" id="IPR001873">
    <property type="entry name" value="ENaC"/>
</dbReference>
<keyword evidence="2 11" id="KW-0813">Transport</keyword>
<keyword evidence="5 13" id="KW-1133">Transmembrane helix</keyword>
<evidence type="ECO:0000256" key="13">
    <source>
        <dbReference type="SAM" id="Phobius"/>
    </source>
</evidence>
<reference evidence="15" key="1">
    <citation type="submission" date="2025-08" db="UniProtKB">
        <authorList>
            <consortium name="RefSeq"/>
        </authorList>
    </citation>
    <scope>IDENTIFICATION</scope>
    <source>
        <tissue evidence="15">Testes</tissue>
    </source>
</reference>
<evidence type="ECO:0000313" key="14">
    <source>
        <dbReference type="Proteomes" id="UP000694865"/>
    </source>
</evidence>
<keyword evidence="3 11" id="KW-0894">Sodium channel</keyword>
<dbReference type="Proteomes" id="UP000694865">
    <property type="component" value="Unplaced"/>
</dbReference>
<dbReference type="RefSeq" id="XP_006820055.1">
    <property type="nucleotide sequence ID" value="XM_006819992.1"/>
</dbReference>
<sequence>MSHGKRIPSCSCLRRPDVGDNDAFTLSTFSQDKSGRTNSENEKDISLSEDNSQHLEGAKNENKLQQADGETEHWYGIVKNFANSTTAHGLSHVVSSVSWSSRLAWTIILLAAATAFITQTLMLIIQYMEFNVNTKVALVSATERPFPSITVCNTNKLRRSALLKSRYREMLIVDSPLVLPHYGDVSEGEVAALEPHCYYGIHYHRCVFYRRGLYMCQWHILHQKILGV</sequence>
<dbReference type="PANTHER" id="PTHR11690:SF299">
    <property type="entry name" value="PICKPOCKET 20, ISOFORM A"/>
    <property type="match status" value="1"/>
</dbReference>
<keyword evidence="8 13" id="KW-0472">Membrane</keyword>
<evidence type="ECO:0000256" key="11">
    <source>
        <dbReference type="RuleBase" id="RU000679"/>
    </source>
</evidence>
<keyword evidence="9 11" id="KW-0739">Sodium transport</keyword>
<feature type="region of interest" description="Disordered" evidence="12">
    <location>
        <begin position="29"/>
        <end position="51"/>
    </location>
</feature>
<dbReference type="PANTHER" id="PTHR11690">
    <property type="entry name" value="AMILORIDE-SENSITIVE SODIUM CHANNEL-RELATED"/>
    <property type="match status" value="1"/>
</dbReference>
<evidence type="ECO:0000256" key="9">
    <source>
        <dbReference type="ARBA" id="ARBA00023201"/>
    </source>
</evidence>
<evidence type="ECO:0000313" key="15">
    <source>
        <dbReference type="RefSeq" id="XP_006820055.1"/>
    </source>
</evidence>
<evidence type="ECO:0000256" key="5">
    <source>
        <dbReference type="ARBA" id="ARBA00022989"/>
    </source>
</evidence>
<proteinExistence type="inferred from homology"/>
<organism evidence="14 15">
    <name type="scientific">Saccoglossus kowalevskii</name>
    <name type="common">Acorn worm</name>
    <dbReference type="NCBI Taxonomy" id="10224"/>
    <lineage>
        <taxon>Eukaryota</taxon>
        <taxon>Metazoa</taxon>
        <taxon>Hemichordata</taxon>
        <taxon>Enteropneusta</taxon>
        <taxon>Harrimaniidae</taxon>
        <taxon>Saccoglossus</taxon>
    </lineage>
</organism>
<name>A0ABM0MJ64_SACKO</name>
<keyword evidence="10 11" id="KW-0407">Ion channel</keyword>
<evidence type="ECO:0000256" key="6">
    <source>
        <dbReference type="ARBA" id="ARBA00023053"/>
    </source>
</evidence>
<evidence type="ECO:0000256" key="4">
    <source>
        <dbReference type="ARBA" id="ARBA00022692"/>
    </source>
</evidence>
<feature type="transmembrane region" description="Helical" evidence="13">
    <location>
        <begin position="103"/>
        <end position="125"/>
    </location>
</feature>
<gene>
    <name evidence="15" type="primary">LOC100368436</name>
</gene>